<keyword evidence="3" id="KW-1185">Reference proteome</keyword>
<reference evidence="2 3" key="1">
    <citation type="submission" date="2024-01" db="EMBL/GenBank/DDBJ databases">
        <title>Maribacter spp. originated from different algae showed divergent polysaccharides utilization ability.</title>
        <authorList>
            <person name="Wang H."/>
            <person name="Wu Y."/>
        </authorList>
    </citation>
    <scope>NUCLEOTIDE SEQUENCE [LARGE SCALE GENOMIC DNA]</scope>
    <source>
        <strain evidence="2 3">PR1</strain>
    </source>
</reference>
<gene>
    <name evidence="2" type="ORF">V1I91_12140</name>
</gene>
<evidence type="ECO:0000313" key="3">
    <source>
        <dbReference type="Proteomes" id="UP001356308"/>
    </source>
</evidence>
<feature type="transmembrane region" description="Helical" evidence="1">
    <location>
        <begin position="47"/>
        <end position="65"/>
    </location>
</feature>
<sequence length="177" mass="20324">MKARLNFTKRILITSAMTLAIWGQVIWDYLHGGIPTHYLLHNPNLPGIPNWVGALVFPFFVYFLLYRIQKRIDKNNSEEPLQKVLWRFLGGLLFAVAISVCFVNGLEYTDYILALVFLLAFIYPLYKSEYYLGWVLGAAFTFGAFIPIVFGGIFCLLLFLINRFVGFIKSVLKPKSI</sequence>
<feature type="transmembrane region" description="Helical" evidence="1">
    <location>
        <begin position="85"/>
        <end position="105"/>
    </location>
</feature>
<comment type="caution">
    <text evidence="2">The sequence shown here is derived from an EMBL/GenBank/DDBJ whole genome shotgun (WGS) entry which is preliminary data.</text>
</comment>
<accession>A0ABU7IVK0</accession>
<feature type="transmembrane region" description="Helical" evidence="1">
    <location>
        <begin position="111"/>
        <end position="126"/>
    </location>
</feature>
<proteinExistence type="predicted"/>
<dbReference type="Proteomes" id="UP001356308">
    <property type="component" value="Unassembled WGS sequence"/>
</dbReference>
<feature type="transmembrane region" description="Helical" evidence="1">
    <location>
        <begin position="133"/>
        <end position="161"/>
    </location>
</feature>
<evidence type="ECO:0008006" key="4">
    <source>
        <dbReference type="Google" id="ProtNLM"/>
    </source>
</evidence>
<keyword evidence="1" id="KW-1133">Transmembrane helix</keyword>
<dbReference type="RefSeq" id="WP_272651519.1">
    <property type="nucleotide sequence ID" value="NZ_JAZDDG010000005.1"/>
</dbReference>
<protein>
    <recommendedName>
        <fullName evidence="4">Tripartite tricarboxylate transporter TctB family protein</fullName>
    </recommendedName>
</protein>
<organism evidence="2 3">
    <name type="scientific">Maribacter cobaltidurans</name>
    <dbReference type="NCBI Taxonomy" id="1178778"/>
    <lineage>
        <taxon>Bacteria</taxon>
        <taxon>Pseudomonadati</taxon>
        <taxon>Bacteroidota</taxon>
        <taxon>Flavobacteriia</taxon>
        <taxon>Flavobacteriales</taxon>
        <taxon>Flavobacteriaceae</taxon>
        <taxon>Maribacter</taxon>
    </lineage>
</organism>
<name>A0ABU7IVK0_9FLAO</name>
<evidence type="ECO:0000256" key="1">
    <source>
        <dbReference type="SAM" id="Phobius"/>
    </source>
</evidence>
<evidence type="ECO:0000313" key="2">
    <source>
        <dbReference type="EMBL" id="MEE1976826.1"/>
    </source>
</evidence>
<dbReference type="EMBL" id="JAZDDG010000005">
    <property type="protein sequence ID" value="MEE1976826.1"/>
    <property type="molecule type" value="Genomic_DNA"/>
</dbReference>
<keyword evidence="1" id="KW-0812">Transmembrane</keyword>
<keyword evidence="1" id="KW-0472">Membrane</keyword>